<feature type="signal peptide" evidence="1">
    <location>
        <begin position="1"/>
        <end position="22"/>
    </location>
</feature>
<accession>A0ABU5VQ02</accession>
<evidence type="ECO:0000313" key="3">
    <source>
        <dbReference type="Proteomes" id="UP001302274"/>
    </source>
</evidence>
<evidence type="ECO:0000256" key="1">
    <source>
        <dbReference type="SAM" id="SignalP"/>
    </source>
</evidence>
<comment type="caution">
    <text evidence="2">The sequence shown here is derived from an EMBL/GenBank/DDBJ whole genome shotgun (WGS) entry which is preliminary data.</text>
</comment>
<proteinExistence type="predicted"/>
<gene>
    <name evidence="2" type="ORF">SHI21_02845</name>
</gene>
<name>A0ABU5VQ02_9BACT</name>
<dbReference type="RefSeq" id="WP_323574606.1">
    <property type="nucleotide sequence ID" value="NZ_JAYGJQ010000001.1"/>
</dbReference>
<keyword evidence="1" id="KW-0732">Signal</keyword>
<reference evidence="2 3" key="1">
    <citation type="submission" date="2023-11" db="EMBL/GenBank/DDBJ databases">
        <title>A Novel Polar Bacteriovorax (B. antarcticus) Isolated from the Biocrust in Antarctica.</title>
        <authorList>
            <person name="Mun W."/>
            <person name="Choi S.Y."/>
            <person name="Mitchell R.J."/>
        </authorList>
    </citation>
    <scope>NUCLEOTIDE SEQUENCE [LARGE SCALE GENOMIC DNA]</scope>
    <source>
        <strain evidence="2 3">PP10</strain>
    </source>
</reference>
<feature type="chain" id="PRO_5047337895" description="Auto-transporter adhesin head GIN domain-containing protein" evidence="1">
    <location>
        <begin position="23"/>
        <end position="136"/>
    </location>
</feature>
<dbReference type="EMBL" id="JAYGJQ010000001">
    <property type="protein sequence ID" value="MEA9355117.1"/>
    <property type="molecule type" value="Genomic_DNA"/>
</dbReference>
<sequence>MKSIRLSLCILFLSFMSFTARSEVNLNIKIAQVIGSKTIETVKTISANYNQDIVIMQEGLKNKIVINLKKFKNVLVNGSKINPVQIDMKMVDAAKKIIGKPQTITSFYNNEAQFNVQNSATSDSGAMNLSLNFQEI</sequence>
<protein>
    <recommendedName>
        <fullName evidence="4">Auto-transporter adhesin head GIN domain-containing protein</fullName>
    </recommendedName>
</protein>
<evidence type="ECO:0000313" key="2">
    <source>
        <dbReference type="EMBL" id="MEA9355117.1"/>
    </source>
</evidence>
<dbReference type="Proteomes" id="UP001302274">
    <property type="component" value="Unassembled WGS sequence"/>
</dbReference>
<organism evidence="2 3">
    <name type="scientific">Bacteriovorax antarcticus</name>
    <dbReference type="NCBI Taxonomy" id="3088717"/>
    <lineage>
        <taxon>Bacteria</taxon>
        <taxon>Pseudomonadati</taxon>
        <taxon>Bdellovibrionota</taxon>
        <taxon>Bacteriovoracia</taxon>
        <taxon>Bacteriovoracales</taxon>
        <taxon>Bacteriovoracaceae</taxon>
        <taxon>Bacteriovorax</taxon>
    </lineage>
</organism>
<keyword evidence="3" id="KW-1185">Reference proteome</keyword>
<evidence type="ECO:0008006" key="4">
    <source>
        <dbReference type="Google" id="ProtNLM"/>
    </source>
</evidence>